<organism evidence="1 2">
    <name type="scientific">Uliginosibacterium sediminicola</name>
    <dbReference type="NCBI Taxonomy" id="2024550"/>
    <lineage>
        <taxon>Bacteria</taxon>
        <taxon>Pseudomonadati</taxon>
        <taxon>Pseudomonadota</taxon>
        <taxon>Betaproteobacteria</taxon>
        <taxon>Rhodocyclales</taxon>
        <taxon>Zoogloeaceae</taxon>
        <taxon>Uliginosibacterium</taxon>
    </lineage>
</organism>
<proteinExistence type="predicted"/>
<gene>
    <name evidence="1" type="ORF">ABDB84_19605</name>
</gene>
<dbReference type="EMBL" id="JBDIVE010000018">
    <property type="protein sequence ID" value="MEN3070699.1"/>
    <property type="molecule type" value="Genomic_DNA"/>
</dbReference>
<dbReference type="Proteomes" id="UP001410394">
    <property type="component" value="Unassembled WGS sequence"/>
</dbReference>
<reference evidence="1 2" key="1">
    <citation type="journal article" date="2018" name="Int. J. Syst. Evol. Microbiol.">
        <title>Uliginosibacterium sediminicola sp. nov., isolated from freshwater sediment.</title>
        <authorList>
            <person name="Hwang W.M."/>
            <person name="Kim S.M."/>
            <person name="Kang K."/>
            <person name="Ahn T.Y."/>
        </authorList>
    </citation>
    <scope>NUCLEOTIDE SEQUENCE [LARGE SCALE GENOMIC DNA]</scope>
    <source>
        <strain evidence="1 2">M1-21</strain>
    </source>
</reference>
<dbReference type="SUPFAM" id="SSF58104">
    <property type="entry name" value="Methyl-accepting chemotaxis protein (MCP) signaling domain"/>
    <property type="match status" value="1"/>
</dbReference>
<keyword evidence="2" id="KW-1185">Reference proteome</keyword>
<protein>
    <submittedName>
        <fullName evidence="1">Uncharacterized protein</fullName>
    </submittedName>
</protein>
<name>A0ABU9Z3R8_9RHOO</name>
<comment type="caution">
    <text evidence="1">The sequence shown here is derived from an EMBL/GenBank/DDBJ whole genome shotgun (WGS) entry which is preliminary data.</text>
</comment>
<sequence>MRHQSAPANASSAMLAQLLALNALFDAARAGEAGRGAALALQCMDLGLPGKEHVDLDNDQHLQALYAQLFAQSTPPSLRS</sequence>
<accession>A0ABU9Z3R8</accession>
<evidence type="ECO:0000313" key="2">
    <source>
        <dbReference type="Proteomes" id="UP001410394"/>
    </source>
</evidence>
<evidence type="ECO:0000313" key="1">
    <source>
        <dbReference type="EMBL" id="MEN3070699.1"/>
    </source>
</evidence>
<dbReference type="RefSeq" id="WP_345921477.1">
    <property type="nucleotide sequence ID" value="NZ_JBDIVE010000018.1"/>
</dbReference>